<proteinExistence type="predicted"/>
<gene>
    <name evidence="1" type="ORF">KL86PLE_90723</name>
</gene>
<dbReference type="EMBL" id="FMJD01000013">
    <property type="protein sequence ID" value="SCM79949.1"/>
    <property type="molecule type" value="Genomic_DNA"/>
</dbReference>
<reference evidence="1" key="1">
    <citation type="submission" date="2016-08" db="EMBL/GenBank/DDBJ databases">
        <authorList>
            <person name="Seilhamer J.J."/>
        </authorList>
    </citation>
    <scope>NUCLEOTIDE SEQUENCE</scope>
    <source>
        <strain evidence="1">86</strain>
    </source>
</reference>
<organism evidence="1">
    <name type="scientific">uncultured Pleomorphomonas sp</name>
    <dbReference type="NCBI Taxonomy" id="442121"/>
    <lineage>
        <taxon>Bacteria</taxon>
        <taxon>Pseudomonadati</taxon>
        <taxon>Pseudomonadota</taxon>
        <taxon>Alphaproteobacteria</taxon>
        <taxon>Hyphomicrobiales</taxon>
        <taxon>Pleomorphomonadaceae</taxon>
        <taxon>Pleomorphomonas</taxon>
        <taxon>environmental samples</taxon>
    </lineage>
</organism>
<accession>A0A212LRC0</accession>
<protein>
    <submittedName>
        <fullName evidence="1">Uncharacterized protein</fullName>
    </submittedName>
</protein>
<dbReference type="AlphaFoldDB" id="A0A212LRC0"/>
<sequence length="70" mass="7783">MESGSIWIVVRLDDEDKLGISGVFGSFDAAMDIVRDTPRSGCAELELGRDYRDVKNFKIHTAEHPEGIDT</sequence>
<name>A0A212LRC0_9HYPH</name>
<evidence type="ECO:0000313" key="1">
    <source>
        <dbReference type="EMBL" id="SCM79949.1"/>
    </source>
</evidence>